<comment type="caution">
    <text evidence="1">The sequence shown here is derived from an EMBL/GenBank/DDBJ whole genome shotgun (WGS) entry which is preliminary data.</text>
</comment>
<proteinExistence type="predicted"/>
<gene>
    <name evidence="1" type="ORF">ACFOGP_21470</name>
</gene>
<evidence type="ECO:0000313" key="1">
    <source>
        <dbReference type="EMBL" id="MFC3145304.1"/>
    </source>
</evidence>
<evidence type="ECO:0000313" key="2">
    <source>
        <dbReference type="Proteomes" id="UP001595632"/>
    </source>
</evidence>
<organism evidence="1 2">
    <name type="scientific">Psychromarinibacter halotolerans</name>
    <dbReference type="NCBI Taxonomy" id="1775175"/>
    <lineage>
        <taxon>Bacteria</taxon>
        <taxon>Pseudomonadati</taxon>
        <taxon>Pseudomonadota</taxon>
        <taxon>Alphaproteobacteria</taxon>
        <taxon>Rhodobacterales</taxon>
        <taxon>Paracoccaceae</taxon>
        <taxon>Psychromarinibacter</taxon>
    </lineage>
</organism>
<sequence length="172" mass="16744">MTLSCDLSVRLAASQRGSSDFGGDRFTPTVAAAIQLASGTGAGQADILFVDERTVSASSNDDLDLSGVLADAFGATIAAAEIVAILVINGPISGEPNLSDLTIGGASNAFEGFLGGTSPTVGPIKPGGVFLLAAGDVAGIGTVGAGSTDELRISAGAGGDATYQIAIIARSA</sequence>
<dbReference type="RefSeq" id="WP_275635142.1">
    <property type="nucleotide sequence ID" value="NZ_JARGYD010000020.1"/>
</dbReference>
<name>A0ABV7GUG1_9RHOB</name>
<dbReference type="Proteomes" id="UP001595632">
    <property type="component" value="Unassembled WGS sequence"/>
</dbReference>
<reference evidence="2" key="1">
    <citation type="journal article" date="2019" name="Int. J. Syst. Evol. Microbiol.">
        <title>The Global Catalogue of Microorganisms (GCM) 10K type strain sequencing project: providing services to taxonomists for standard genome sequencing and annotation.</title>
        <authorList>
            <consortium name="The Broad Institute Genomics Platform"/>
            <consortium name="The Broad Institute Genome Sequencing Center for Infectious Disease"/>
            <person name="Wu L."/>
            <person name="Ma J."/>
        </authorList>
    </citation>
    <scope>NUCLEOTIDE SEQUENCE [LARGE SCALE GENOMIC DNA]</scope>
    <source>
        <strain evidence="2">KCTC 52366</strain>
    </source>
</reference>
<dbReference type="EMBL" id="JBHRTB010000010">
    <property type="protein sequence ID" value="MFC3145304.1"/>
    <property type="molecule type" value="Genomic_DNA"/>
</dbReference>
<accession>A0ABV7GUG1</accession>
<keyword evidence="2" id="KW-1185">Reference proteome</keyword>
<protein>
    <submittedName>
        <fullName evidence="1">Uncharacterized protein</fullName>
    </submittedName>
</protein>